<proteinExistence type="predicted"/>
<dbReference type="EMBL" id="CM022230">
    <property type="protein sequence ID" value="KAF7104659.1"/>
    <property type="molecule type" value="Genomic_DNA"/>
</dbReference>
<reference evidence="1" key="1">
    <citation type="journal article" date="2017" name="Gigascience">
        <title>The first near-complete assembly of the hexaploid bread wheat genome, Triticum aestivum.</title>
        <authorList>
            <person name="Zimin A.V."/>
            <person name="Puiu D."/>
            <person name="Hall R."/>
            <person name="Kingan S."/>
            <person name="Clavijo B.J."/>
            <person name="Salzberg S.L."/>
        </authorList>
    </citation>
    <scope>NUCLEOTIDE SEQUENCE</scope>
    <source>
        <tissue evidence="1">Leaf</tissue>
    </source>
</reference>
<sequence length="17" mass="2002">RPPRRRGVRGRGRGRGR</sequence>
<feature type="non-terminal residue" evidence="1">
    <location>
        <position position="1"/>
    </location>
</feature>
<gene>
    <name evidence="1" type="ORF">CFC21_105541</name>
</gene>
<protein>
    <submittedName>
        <fullName evidence="1">Uncharacterized protein</fullName>
    </submittedName>
</protein>
<accession>A0A9R1MCE4</accession>
<reference evidence="1" key="2">
    <citation type="submission" date="2020-03" db="EMBL/GenBank/DDBJ databases">
        <title>The second near-complete assembly of the hexaploid bread wheat (Triticum aestivum) genome.</title>
        <authorList>
            <person name="Zimin A.V."/>
            <person name="Puiu D."/>
            <person name="Shumante A."/>
            <person name="Alonge M."/>
            <person name="Salzberg S.L."/>
        </authorList>
    </citation>
    <scope>NUCLEOTIDE SEQUENCE</scope>
    <source>
        <tissue evidence="1">Leaf</tissue>
    </source>
</reference>
<organism evidence="1">
    <name type="scientific">Triticum aestivum</name>
    <name type="common">Wheat</name>
    <dbReference type="NCBI Taxonomy" id="4565"/>
    <lineage>
        <taxon>Eukaryota</taxon>
        <taxon>Viridiplantae</taxon>
        <taxon>Streptophyta</taxon>
        <taxon>Embryophyta</taxon>
        <taxon>Tracheophyta</taxon>
        <taxon>Spermatophyta</taxon>
        <taxon>Magnoliopsida</taxon>
        <taxon>Liliopsida</taxon>
        <taxon>Poales</taxon>
        <taxon>Poaceae</taxon>
        <taxon>BOP clade</taxon>
        <taxon>Pooideae</taxon>
        <taxon>Triticodae</taxon>
        <taxon>Triticeae</taxon>
        <taxon>Triticinae</taxon>
        <taxon>Triticum</taxon>
    </lineage>
</organism>
<comment type="caution">
    <text evidence="1">The sequence shown here is derived from an EMBL/GenBank/DDBJ whole genome shotgun (WGS) entry which is preliminary data.</text>
</comment>
<dbReference type="AlphaFoldDB" id="A0A9R1MCE4"/>
<feature type="non-terminal residue" evidence="1">
    <location>
        <position position="17"/>
    </location>
</feature>
<evidence type="ECO:0000313" key="1">
    <source>
        <dbReference type="EMBL" id="KAF7104659.1"/>
    </source>
</evidence>
<dbReference type="Proteomes" id="UP000815260">
    <property type="component" value="Chromosome 7B"/>
</dbReference>
<name>A0A9R1MCE4_WHEAT</name>